<dbReference type="EMBL" id="BAAFJT010000040">
    <property type="protein sequence ID" value="GAB0205716.1"/>
    <property type="molecule type" value="Genomic_DNA"/>
</dbReference>
<evidence type="ECO:0000256" key="2">
    <source>
        <dbReference type="SAM" id="Phobius"/>
    </source>
</evidence>
<dbReference type="Proteomes" id="UP001623348">
    <property type="component" value="Unassembled WGS sequence"/>
</dbReference>
<keyword evidence="2" id="KW-1133">Transmembrane helix</keyword>
<keyword evidence="2" id="KW-0472">Membrane</keyword>
<sequence>MGRQVNCQMRLKNTSPVTLAGKPKGTLRQPRSLSRPEEGSKRPVPRPPRGRGVACGVVKPTMESARSALSPAAGSGPSKELPMQRHVTVVNRALRYGSAVLVMLFGEFPSMLVLVEWAGGVGRRPGEGEAALVGTARGICWGFALGQGSS</sequence>
<name>A0ABC9Y7G4_GRUJA</name>
<keyword evidence="4" id="KW-1185">Reference proteome</keyword>
<evidence type="ECO:0000256" key="1">
    <source>
        <dbReference type="SAM" id="MobiDB-lite"/>
    </source>
</evidence>
<feature type="region of interest" description="Disordered" evidence="1">
    <location>
        <begin position="1"/>
        <end position="55"/>
    </location>
</feature>
<organism evidence="3 4">
    <name type="scientific">Grus japonensis</name>
    <name type="common">Japanese crane</name>
    <name type="synonym">Red-crowned crane</name>
    <dbReference type="NCBI Taxonomy" id="30415"/>
    <lineage>
        <taxon>Eukaryota</taxon>
        <taxon>Metazoa</taxon>
        <taxon>Chordata</taxon>
        <taxon>Craniata</taxon>
        <taxon>Vertebrata</taxon>
        <taxon>Euteleostomi</taxon>
        <taxon>Archelosauria</taxon>
        <taxon>Archosauria</taxon>
        <taxon>Dinosauria</taxon>
        <taxon>Saurischia</taxon>
        <taxon>Theropoda</taxon>
        <taxon>Coelurosauria</taxon>
        <taxon>Aves</taxon>
        <taxon>Neognathae</taxon>
        <taxon>Neoaves</taxon>
        <taxon>Gruiformes</taxon>
        <taxon>Gruidae</taxon>
        <taxon>Grus</taxon>
    </lineage>
</organism>
<evidence type="ECO:0000313" key="3">
    <source>
        <dbReference type="EMBL" id="GAB0205716.1"/>
    </source>
</evidence>
<accession>A0ABC9Y7G4</accession>
<protein>
    <submittedName>
        <fullName evidence="3">Tudor domain-containing protein 7</fullName>
    </submittedName>
</protein>
<feature type="transmembrane region" description="Helical" evidence="2">
    <location>
        <begin position="93"/>
        <end position="115"/>
    </location>
</feature>
<reference evidence="3 4" key="1">
    <citation type="submission" date="2024-06" db="EMBL/GenBank/DDBJ databases">
        <title>The draft genome of Grus japonensis, version 3.</title>
        <authorList>
            <person name="Nabeshima K."/>
            <person name="Suzuki S."/>
            <person name="Onuma M."/>
        </authorList>
    </citation>
    <scope>NUCLEOTIDE SEQUENCE [LARGE SCALE GENOMIC DNA]</scope>
    <source>
        <strain evidence="3 4">451A</strain>
    </source>
</reference>
<keyword evidence="2" id="KW-0812">Transmembrane</keyword>
<feature type="compositionally biased region" description="Polar residues" evidence="1">
    <location>
        <begin position="1"/>
        <end position="17"/>
    </location>
</feature>
<dbReference type="AlphaFoldDB" id="A0ABC9Y7G4"/>
<gene>
    <name evidence="3" type="ORF">GRJ2_003037200</name>
</gene>
<comment type="caution">
    <text evidence="3">The sequence shown here is derived from an EMBL/GenBank/DDBJ whole genome shotgun (WGS) entry which is preliminary data.</text>
</comment>
<evidence type="ECO:0000313" key="4">
    <source>
        <dbReference type="Proteomes" id="UP001623348"/>
    </source>
</evidence>
<proteinExistence type="predicted"/>